<feature type="binding site" evidence="6">
    <location>
        <position position="182"/>
    </location>
    <ligand>
        <name>substrate</name>
    </ligand>
</feature>
<dbReference type="SUPFAM" id="SSF51735">
    <property type="entry name" value="NAD(P)-binding Rossmann-fold domains"/>
    <property type="match status" value="1"/>
</dbReference>
<dbReference type="InterPro" id="IPR036291">
    <property type="entry name" value="NAD(P)-bd_dom_sf"/>
</dbReference>
<feature type="binding site" evidence="6">
    <location>
        <position position="339"/>
    </location>
    <ligand>
        <name>substrate</name>
    </ligand>
</feature>
<gene>
    <name evidence="6 9" type="primary">zwf</name>
    <name evidence="9" type="ORF">NRE15_02760</name>
</gene>
<evidence type="ECO:0000313" key="9">
    <source>
        <dbReference type="EMBL" id="UUX34589.1"/>
    </source>
</evidence>
<evidence type="ECO:0000259" key="8">
    <source>
        <dbReference type="Pfam" id="PF02781"/>
    </source>
</evidence>
<evidence type="ECO:0000256" key="5">
    <source>
        <dbReference type="ARBA" id="ARBA00023277"/>
    </source>
</evidence>
<evidence type="ECO:0000256" key="4">
    <source>
        <dbReference type="ARBA" id="ARBA00023002"/>
    </source>
</evidence>
<keyword evidence="5 6" id="KW-0119">Carbohydrate metabolism</keyword>
<dbReference type="SUPFAM" id="SSF55347">
    <property type="entry name" value="Glyceraldehyde-3-phosphate dehydrogenase-like, C-terminal domain"/>
    <property type="match status" value="1"/>
</dbReference>
<dbReference type="HAMAP" id="MF_00966">
    <property type="entry name" value="G6PD"/>
    <property type="match status" value="1"/>
</dbReference>
<feature type="binding site" evidence="6">
    <location>
        <position position="178"/>
    </location>
    <ligand>
        <name>substrate</name>
    </ligand>
</feature>
<dbReference type="RefSeq" id="WP_313794090.1">
    <property type="nucleotide sequence ID" value="NZ_CP102453.1"/>
</dbReference>
<dbReference type="Pfam" id="PF00479">
    <property type="entry name" value="G6PD_N"/>
    <property type="match status" value="1"/>
</dbReference>
<dbReference type="PRINTS" id="PR00079">
    <property type="entry name" value="G6PDHDRGNASE"/>
</dbReference>
<keyword evidence="10" id="KW-1185">Reference proteome</keyword>
<comment type="function">
    <text evidence="6">Catalyzes the oxidation of glucose 6-phosphate to 6-phosphogluconolactone.</text>
</comment>
<feature type="domain" description="Glucose-6-phosphate dehydrogenase NAD-binding" evidence="7">
    <location>
        <begin position="10"/>
        <end position="187"/>
    </location>
</feature>
<dbReference type="InterPro" id="IPR022675">
    <property type="entry name" value="G6P_DH_C"/>
</dbReference>
<accession>A0ABY5P7R4</accession>
<dbReference type="EC" id="1.1.1.49" evidence="6"/>
<sequence length="479" mass="56100">MENNRLLITLFGSTGDLASRKLYPAIYRLYKYGHISKHFALVGTGRSQWNDEKLRAVVLDSIENEIDEKEHAEEFVSHFYYLIHDVNKKNDYSKLKHLADELDQKYTIEGNRIYYISLAPRLFPIITGNLKDQNVLTTNGFNRLIIEKPFGHDQASARELQDQLEESFEEDQIYRIDHYLGKYIVQNIQALRFNNPVFANIWNNQHIEQIQITLNEEVGVEDRAEYYDTSGVLRDMIQNHMLQLVSLLTMNKPENFNSKEIHQNKIDLLSHIHQYQDGQELKDNTVFGQYGSDDNQTVTAYRDEKGIAEDSMTPTYFAAKLTIDLEQWQGVPIYIRSGKRMANKATNIYVTFKDDTCDWMNHLLIEIAPRQGYQLYINHKNKAYASHLESVPLSYYLNEEEERKLPGDYERLIFECILGKRENFAHYDEVEASWNFIDHIFEVAENIQPPTFPNYVSYSQGPKEADDLLKKDGHHWLSD</sequence>
<feature type="active site" description="Proton acceptor" evidence="6">
    <location>
        <position position="240"/>
    </location>
</feature>
<dbReference type="Proteomes" id="UP001315967">
    <property type="component" value="Chromosome"/>
</dbReference>
<dbReference type="Pfam" id="PF02781">
    <property type="entry name" value="G6PD_C"/>
    <property type="match status" value="1"/>
</dbReference>
<evidence type="ECO:0000256" key="6">
    <source>
        <dbReference type="HAMAP-Rule" id="MF_00966"/>
    </source>
</evidence>
<evidence type="ECO:0000256" key="1">
    <source>
        <dbReference type="ARBA" id="ARBA00004937"/>
    </source>
</evidence>
<comment type="similarity">
    <text evidence="6">Belongs to the glucose-6-phosphate dehydrogenase family.</text>
</comment>
<evidence type="ECO:0000256" key="2">
    <source>
        <dbReference type="ARBA" id="ARBA00022526"/>
    </source>
</evidence>
<dbReference type="PANTHER" id="PTHR23429">
    <property type="entry name" value="GLUCOSE-6-PHOSPHATE 1-DEHYDROGENASE G6PD"/>
    <property type="match status" value="1"/>
</dbReference>
<evidence type="ECO:0000259" key="7">
    <source>
        <dbReference type="Pfam" id="PF00479"/>
    </source>
</evidence>
<feature type="domain" description="Glucose-6-phosphate dehydrogenase C-terminal" evidence="8">
    <location>
        <begin position="190"/>
        <end position="476"/>
    </location>
</feature>
<comment type="pathway">
    <text evidence="1 6">Carbohydrate degradation; pentose phosphate pathway; D-ribulose 5-phosphate from D-glucose 6-phosphate (oxidative stage): step 1/3.</text>
</comment>
<dbReference type="NCBIfam" id="TIGR00871">
    <property type="entry name" value="zwf"/>
    <property type="match status" value="1"/>
</dbReference>
<dbReference type="PANTHER" id="PTHR23429:SF0">
    <property type="entry name" value="GLUCOSE-6-PHOSPHATE 1-DEHYDROGENASE"/>
    <property type="match status" value="1"/>
</dbReference>
<feature type="binding site" evidence="6">
    <location>
        <position position="216"/>
    </location>
    <ligand>
        <name>substrate</name>
    </ligand>
</feature>
<proteinExistence type="inferred from homology"/>
<keyword evidence="2 6" id="KW-0313">Glucose metabolism</keyword>
<protein>
    <recommendedName>
        <fullName evidence="6">Glucose-6-phosphate 1-dehydrogenase</fullName>
        <shortName evidence="6">G6PD</shortName>
        <ecNumber evidence="6">1.1.1.49</ecNumber>
    </recommendedName>
</protein>
<dbReference type="PIRSF" id="PIRSF000110">
    <property type="entry name" value="G6PD"/>
    <property type="match status" value="1"/>
</dbReference>
<dbReference type="EMBL" id="CP102453">
    <property type="protein sequence ID" value="UUX34589.1"/>
    <property type="molecule type" value="Genomic_DNA"/>
</dbReference>
<dbReference type="Gene3D" id="3.40.50.720">
    <property type="entry name" value="NAD(P)-binding Rossmann-like Domain"/>
    <property type="match status" value="1"/>
</dbReference>
<feature type="binding site" evidence="6">
    <location>
        <position position="344"/>
    </location>
    <ligand>
        <name>substrate</name>
    </ligand>
</feature>
<feature type="binding site" evidence="6">
    <location>
        <position position="235"/>
    </location>
    <ligand>
        <name>substrate</name>
    </ligand>
</feature>
<dbReference type="InterPro" id="IPR001282">
    <property type="entry name" value="G6P_DH"/>
</dbReference>
<dbReference type="InterPro" id="IPR022674">
    <property type="entry name" value="G6P_DH_NAD-bd"/>
</dbReference>
<keyword evidence="4 6" id="KW-0560">Oxidoreductase</keyword>
<comment type="caution">
    <text evidence="6">Lacks conserved residue(s) required for the propagation of feature annotation.</text>
</comment>
<keyword evidence="3 6" id="KW-0521">NADP</keyword>
<feature type="binding site" evidence="6">
    <location>
        <position position="148"/>
    </location>
    <ligand>
        <name>NADP(+)</name>
        <dbReference type="ChEBI" id="CHEBI:58349"/>
    </ligand>
</feature>
<organism evidence="9 10">
    <name type="scientific">Fundicoccus culcitae</name>
    <dbReference type="NCBI Taxonomy" id="2969821"/>
    <lineage>
        <taxon>Bacteria</taxon>
        <taxon>Bacillati</taxon>
        <taxon>Bacillota</taxon>
        <taxon>Bacilli</taxon>
        <taxon>Lactobacillales</taxon>
        <taxon>Aerococcaceae</taxon>
        <taxon>Fundicoccus</taxon>
    </lineage>
</organism>
<name>A0ABY5P7R4_9LACT</name>
<dbReference type="Gene3D" id="3.30.360.10">
    <property type="entry name" value="Dihydrodipicolinate Reductase, domain 2"/>
    <property type="match status" value="1"/>
</dbReference>
<feature type="binding site" evidence="6">
    <location>
        <begin position="85"/>
        <end position="86"/>
    </location>
    <ligand>
        <name>NADP(+)</name>
        <dbReference type="ChEBI" id="CHEBI:58349"/>
    </ligand>
</feature>
<reference evidence="9 10" key="1">
    <citation type="submission" date="2022-08" db="EMBL/GenBank/DDBJ databases">
        <title>Aerococcaceae sp. nov isolated from spoiled eye mask.</title>
        <authorList>
            <person name="Zhou G."/>
            <person name="Xie X.-B."/>
            <person name="Shi Q.-S."/>
            <person name="Wang Y.-S."/>
            <person name="Wen X."/>
            <person name="Peng H."/>
            <person name="Yang X.-J."/>
            <person name="Tao H.-B."/>
            <person name="Huang X.-M."/>
        </authorList>
    </citation>
    <scope>NUCLEOTIDE SEQUENCE [LARGE SCALE GENOMIC DNA]</scope>
    <source>
        <strain evidence="10">DM20194951</strain>
    </source>
</reference>
<comment type="catalytic activity">
    <reaction evidence="6">
        <text>D-glucose 6-phosphate + NADP(+) = 6-phospho-D-glucono-1,5-lactone + NADPH + H(+)</text>
        <dbReference type="Rhea" id="RHEA:15841"/>
        <dbReference type="ChEBI" id="CHEBI:15378"/>
        <dbReference type="ChEBI" id="CHEBI:57783"/>
        <dbReference type="ChEBI" id="CHEBI:57955"/>
        <dbReference type="ChEBI" id="CHEBI:58349"/>
        <dbReference type="ChEBI" id="CHEBI:61548"/>
        <dbReference type="EC" id="1.1.1.49"/>
    </reaction>
</comment>
<evidence type="ECO:0000256" key="3">
    <source>
        <dbReference type="ARBA" id="ARBA00022857"/>
    </source>
</evidence>
<evidence type="ECO:0000313" key="10">
    <source>
        <dbReference type="Proteomes" id="UP001315967"/>
    </source>
</evidence>
<feature type="binding site" evidence="6">
    <location>
        <position position="46"/>
    </location>
    <ligand>
        <name>NADP(+)</name>
        <dbReference type="ChEBI" id="CHEBI:58349"/>
    </ligand>
</feature>